<protein>
    <submittedName>
        <fullName evidence="2">Uncharacterized protein</fullName>
    </submittedName>
</protein>
<feature type="transmembrane region" description="Helical" evidence="1">
    <location>
        <begin position="22"/>
        <end position="40"/>
    </location>
</feature>
<sequence length="91" mass="10000">MPDRPVPWFEAPSMHRETAERSVSLTLVLVLMLITGLASSRRLGDRANRSADTQVQHGIRASEKAAVPVAKNLWGFPGHAQTIFPTSSYQS</sequence>
<gene>
    <name evidence="2" type="ORF">GCM10010478_24540</name>
</gene>
<keyword evidence="1" id="KW-1133">Transmembrane helix</keyword>
<keyword evidence="1" id="KW-0812">Transmembrane</keyword>
<keyword evidence="1" id="KW-0472">Membrane</keyword>
<evidence type="ECO:0000313" key="2">
    <source>
        <dbReference type="EMBL" id="GAA2923152.1"/>
    </source>
</evidence>
<organism evidence="2 3">
    <name type="scientific">Streptomyces erythrogriseus</name>
    <dbReference type="NCBI Taxonomy" id="284027"/>
    <lineage>
        <taxon>Bacteria</taxon>
        <taxon>Bacillati</taxon>
        <taxon>Actinomycetota</taxon>
        <taxon>Actinomycetes</taxon>
        <taxon>Kitasatosporales</taxon>
        <taxon>Streptomycetaceae</taxon>
        <taxon>Streptomyces</taxon>
        <taxon>Streptomyces griseoincarnatus group</taxon>
    </lineage>
</organism>
<evidence type="ECO:0000313" key="3">
    <source>
        <dbReference type="Proteomes" id="UP001501423"/>
    </source>
</evidence>
<keyword evidence="3" id="KW-1185">Reference proteome</keyword>
<evidence type="ECO:0000256" key="1">
    <source>
        <dbReference type="SAM" id="Phobius"/>
    </source>
</evidence>
<accession>A0ABN3WQY9</accession>
<reference evidence="2 3" key="1">
    <citation type="journal article" date="2019" name="Int. J. Syst. Evol. Microbiol.">
        <title>The Global Catalogue of Microorganisms (GCM) 10K type strain sequencing project: providing services to taxonomists for standard genome sequencing and annotation.</title>
        <authorList>
            <consortium name="The Broad Institute Genomics Platform"/>
            <consortium name="The Broad Institute Genome Sequencing Center for Infectious Disease"/>
            <person name="Wu L."/>
            <person name="Ma J."/>
        </authorList>
    </citation>
    <scope>NUCLEOTIDE SEQUENCE [LARGE SCALE GENOMIC DNA]</scope>
    <source>
        <strain evidence="2 3">JCM 9650</strain>
    </source>
</reference>
<dbReference type="EMBL" id="BAAAVA010000022">
    <property type="protein sequence ID" value="GAA2923152.1"/>
    <property type="molecule type" value="Genomic_DNA"/>
</dbReference>
<dbReference type="Proteomes" id="UP001501423">
    <property type="component" value="Unassembled WGS sequence"/>
</dbReference>
<comment type="caution">
    <text evidence="2">The sequence shown here is derived from an EMBL/GenBank/DDBJ whole genome shotgun (WGS) entry which is preliminary data.</text>
</comment>
<proteinExistence type="predicted"/>
<name>A0ABN3WQY9_9ACTN</name>